<gene>
    <name evidence="7" type="ORF">S06H3_26236</name>
</gene>
<dbReference type="SUPFAM" id="SSF90123">
    <property type="entry name" value="ABC transporter transmembrane region"/>
    <property type="match status" value="1"/>
</dbReference>
<dbReference type="InterPro" id="IPR027417">
    <property type="entry name" value="P-loop_NTPase"/>
</dbReference>
<evidence type="ECO:0000256" key="2">
    <source>
        <dbReference type="ARBA" id="ARBA00022692"/>
    </source>
</evidence>
<dbReference type="Gene3D" id="1.20.1560.10">
    <property type="entry name" value="ABC transporter type 1, transmembrane domain"/>
    <property type="match status" value="1"/>
</dbReference>
<dbReference type="AlphaFoldDB" id="X1NB28"/>
<evidence type="ECO:0000259" key="6">
    <source>
        <dbReference type="PROSITE" id="PS50929"/>
    </source>
</evidence>
<feature type="non-terminal residue" evidence="7">
    <location>
        <position position="222"/>
    </location>
</feature>
<feature type="domain" description="ABC transmembrane type-1" evidence="6">
    <location>
        <begin position="1"/>
        <end position="113"/>
    </location>
</feature>
<dbReference type="GO" id="GO:0005524">
    <property type="term" value="F:ATP binding"/>
    <property type="evidence" value="ECO:0007669"/>
    <property type="project" value="InterPro"/>
</dbReference>
<keyword evidence="3 5" id="KW-1133">Transmembrane helix</keyword>
<dbReference type="PANTHER" id="PTHR24221">
    <property type="entry name" value="ATP-BINDING CASSETTE SUB-FAMILY B"/>
    <property type="match status" value="1"/>
</dbReference>
<dbReference type="InterPro" id="IPR003439">
    <property type="entry name" value="ABC_transporter-like_ATP-bd"/>
</dbReference>
<evidence type="ECO:0000313" key="7">
    <source>
        <dbReference type="EMBL" id="GAI27391.1"/>
    </source>
</evidence>
<dbReference type="GO" id="GO:0140359">
    <property type="term" value="F:ABC-type transporter activity"/>
    <property type="evidence" value="ECO:0007669"/>
    <property type="project" value="InterPro"/>
</dbReference>
<dbReference type="GO" id="GO:0016020">
    <property type="term" value="C:membrane"/>
    <property type="evidence" value="ECO:0007669"/>
    <property type="project" value="UniProtKB-SubCell"/>
</dbReference>
<protein>
    <recommendedName>
        <fullName evidence="6">ABC transmembrane type-1 domain-containing protein</fullName>
    </recommendedName>
</protein>
<feature type="transmembrane region" description="Helical" evidence="5">
    <location>
        <begin position="50"/>
        <end position="72"/>
    </location>
</feature>
<dbReference type="InterPro" id="IPR036640">
    <property type="entry name" value="ABC1_TM_sf"/>
</dbReference>
<evidence type="ECO:0000256" key="3">
    <source>
        <dbReference type="ARBA" id="ARBA00022989"/>
    </source>
</evidence>
<dbReference type="PROSITE" id="PS50929">
    <property type="entry name" value="ABC_TM1F"/>
    <property type="match status" value="1"/>
</dbReference>
<keyword evidence="4 5" id="KW-0472">Membrane</keyword>
<dbReference type="Pfam" id="PF00005">
    <property type="entry name" value="ABC_tran"/>
    <property type="match status" value="1"/>
</dbReference>
<feature type="transmembrane region" description="Helical" evidence="5">
    <location>
        <begin position="84"/>
        <end position="101"/>
    </location>
</feature>
<dbReference type="Gene3D" id="3.40.50.300">
    <property type="entry name" value="P-loop containing nucleotide triphosphate hydrolases"/>
    <property type="match status" value="1"/>
</dbReference>
<dbReference type="InterPro" id="IPR011527">
    <property type="entry name" value="ABC1_TM_dom"/>
</dbReference>
<comment type="caution">
    <text evidence="7">The sequence shown here is derived from an EMBL/GenBank/DDBJ whole genome shotgun (WGS) entry which is preliminary data.</text>
</comment>
<proteinExistence type="predicted"/>
<sequence length="222" mass="25213">MKIADISSILQEVIGGIEVIKSFTMEEHEVRRFQNQTTRNFRLNMKRARIVAILPPIVEILTTLGLVAILWYGGWEVIRGELTIGEFIAFLGYIGLVVNPLNRIGRDYSQYQQALASAERIFELLDIEPEIKESPGVMKMPRIEGYIQFEDVCFSYDEKELVLENIDLDLKPGERVALVGPSGVGKTTLVSLIPRFYDPISGKISIDKQDIRKVKLSTLREQ</sequence>
<dbReference type="SUPFAM" id="SSF52540">
    <property type="entry name" value="P-loop containing nucleoside triphosphate hydrolases"/>
    <property type="match status" value="1"/>
</dbReference>
<accession>X1NB28</accession>
<dbReference type="GO" id="GO:0016887">
    <property type="term" value="F:ATP hydrolysis activity"/>
    <property type="evidence" value="ECO:0007669"/>
    <property type="project" value="InterPro"/>
</dbReference>
<keyword evidence="2 5" id="KW-0812">Transmembrane</keyword>
<evidence type="ECO:0000256" key="4">
    <source>
        <dbReference type="ARBA" id="ARBA00023136"/>
    </source>
</evidence>
<dbReference type="InterPro" id="IPR039421">
    <property type="entry name" value="Type_1_exporter"/>
</dbReference>
<comment type="subcellular location">
    <subcellularLocation>
        <location evidence="1">Membrane</location>
        <topology evidence="1">Multi-pass membrane protein</topology>
    </subcellularLocation>
</comment>
<dbReference type="Pfam" id="PF00664">
    <property type="entry name" value="ABC_membrane"/>
    <property type="match status" value="1"/>
</dbReference>
<organism evidence="7">
    <name type="scientific">marine sediment metagenome</name>
    <dbReference type="NCBI Taxonomy" id="412755"/>
    <lineage>
        <taxon>unclassified sequences</taxon>
        <taxon>metagenomes</taxon>
        <taxon>ecological metagenomes</taxon>
    </lineage>
</organism>
<name>X1NB28_9ZZZZ</name>
<evidence type="ECO:0000256" key="1">
    <source>
        <dbReference type="ARBA" id="ARBA00004141"/>
    </source>
</evidence>
<dbReference type="EMBL" id="BARV01015142">
    <property type="protein sequence ID" value="GAI27391.1"/>
    <property type="molecule type" value="Genomic_DNA"/>
</dbReference>
<evidence type="ECO:0000256" key="5">
    <source>
        <dbReference type="SAM" id="Phobius"/>
    </source>
</evidence>
<reference evidence="7" key="1">
    <citation type="journal article" date="2014" name="Front. Microbiol.">
        <title>High frequency of phylogenetically diverse reductive dehalogenase-homologous genes in deep subseafloor sedimentary metagenomes.</title>
        <authorList>
            <person name="Kawai M."/>
            <person name="Futagami T."/>
            <person name="Toyoda A."/>
            <person name="Takaki Y."/>
            <person name="Nishi S."/>
            <person name="Hori S."/>
            <person name="Arai W."/>
            <person name="Tsubouchi T."/>
            <person name="Morono Y."/>
            <person name="Uchiyama I."/>
            <person name="Ito T."/>
            <person name="Fujiyama A."/>
            <person name="Inagaki F."/>
            <person name="Takami H."/>
        </authorList>
    </citation>
    <scope>NUCLEOTIDE SEQUENCE</scope>
    <source>
        <strain evidence="7">Expedition CK06-06</strain>
    </source>
</reference>
<dbReference type="GO" id="GO:0034040">
    <property type="term" value="F:ATPase-coupled lipid transmembrane transporter activity"/>
    <property type="evidence" value="ECO:0007669"/>
    <property type="project" value="TreeGrafter"/>
</dbReference>
<dbReference type="PANTHER" id="PTHR24221:SF654">
    <property type="entry name" value="ATP-BINDING CASSETTE SUB-FAMILY B MEMBER 6"/>
    <property type="match status" value="1"/>
</dbReference>